<evidence type="ECO:0000313" key="4">
    <source>
        <dbReference type="Proteomes" id="UP000199245"/>
    </source>
</evidence>
<keyword evidence="1" id="KW-1133">Transmembrane helix</keyword>
<gene>
    <name evidence="3" type="ORF">SAMN05216337_10827</name>
</gene>
<reference evidence="3 4" key="1">
    <citation type="submission" date="2016-10" db="EMBL/GenBank/DDBJ databases">
        <authorList>
            <person name="de Groot N.N."/>
        </authorList>
    </citation>
    <scope>NUCLEOTIDE SEQUENCE [LARGE SCALE GENOMIC DNA]</scope>
    <source>
        <strain evidence="3 4">R5</strain>
    </source>
</reference>
<proteinExistence type="predicted"/>
<accession>A0A1G7PNC6</accession>
<evidence type="ECO:0000313" key="3">
    <source>
        <dbReference type="EMBL" id="SDF87696.1"/>
    </source>
</evidence>
<dbReference type="AlphaFoldDB" id="A0A1G7PNC6"/>
<feature type="transmembrane region" description="Helical" evidence="1">
    <location>
        <begin position="36"/>
        <end position="56"/>
    </location>
</feature>
<feature type="domain" description="ABC-type uncharacterised transport system" evidence="2">
    <location>
        <begin position="210"/>
        <end position="457"/>
    </location>
</feature>
<keyword evidence="1" id="KW-0472">Membrane</keyword>
<protein>
    <submittedName>
        <fullName evidence="3">ABC-type uncharacterized transport system</fullName>
    </submittedName>
</protein>
<dbReference type="InterPro" id="IPR019196">
    <property type="entry name" value="ABC_transp_unknown"/>
</dbReference>
<dbReference type="RefSeq" id="WP_092090396.1">
    <property type="nucleotide sequence ID" value="NZ_FMZW01000082.1"/>
</dbReference>
<feature type="transmembrane region" description="Helical" evidence="1">
    <location>
        <begin position="504"/>
        <end position="524"/>
    </location>
</feature>
<keyword evidence="1" id="KW-0812">Transmembrane</keyword>
<evidence type="ECO:0000256" key="1">
    <source>
        <dbReference type="SAM" id="Phobius"/>
    </source>
</evidence>
<dbReference type="Pfam" id="PF09822">
    <property type="entry name" value="ABC_transp_aux"/>
    <property type="match status" value="1"/>
</dbReference>
<dbReference type="Proteomes" id="UP000199245">
    <property type="component" value="Unassembled WGS sequence"/>
</dbReference>
<evidence type="ECO:0000259" key="2">
    <source>
        <dbReference type="Pfam" id="PF09822"/>
    </source>
</evidence>
<dbReference type="EMBL" id="FMZW01000082">
    <property type="protein sequence ID" value="SDF87696.1"/>
    <property type="molecule type" value="Genomic_DNA"/>
</dbReference>
<feature type="transmembrane region" description="Helical" evidence="1">
    <location>
        <begin position="68"/>
        <end position="90"/>
    </location>
</feature>
<sequence length="527" mass="56472">MPGLLRSNIVLLAVVAGALVCVALGFAGLGEATANSLLFCACILVLLALFMLAVRLPLRGTGALRSAWIANASIVAAAIAVVTGANIALYRHDVHLDVSREGRNTPPQQLTDVIAQLRTPLALTYFYNASDANAVNAKELVQTAARNHPLLVFRAIDLDKEPGLARDLGVRAYNTAVLQADDRKVLVENLTDPARLGYAALRVLRKRVETVCFVTGHGETFRPLPSHFHFSHVETLKGHETLGAGDVLEAAPEQLDRLQLALDQIGFQMREIVTATASGIPPDCSVVADVGPRTGVAADEAMLLANYAKGGGRLLLLLDPLSQIDGDFEQMLLKPVGLSSEAAVVIDPLNHFRTDADKVAVPYYPPHPITRRLALTVFPQARPIVAAQPPSGVSSIVVAASSQDSYLRSPRTVAAATDARGARSLAVALEGVWPGGAPDKRFRMVVAGTSKIASNEYFPYVSNGELALATLRWLAEDDATPSVAPQSFKLPEIVLTSSQMRDTFIVLEVLLPLSTGLFGVAMWWRRR</sequence>
<feature type="transmembrane region" description="Helical" evidence="1">
    <location>
        <begin position="9"/>
        <end position="30"/>
    </location>
</feature>
<organism evidence="3 4">
    <name type="scientific">Bradyrhizobium brasilense</name>
    <dbReference type="NCBI Taxonomy" id="1419277"/>
    <lineage>
        <taxon>Bacteria</taxon>
        <taxon>Pseudomonadati</taxon>
        <taxon>Pseudomonadota</taxon>
        <taxon>Alphaproteobacteria</taxon>
        <taxon>Hyphomicrobiales</taxon>
        <taxon>Nitrobacteraceae</taxon>
        <taxon>Bradyrhizobium</taxon>
    </lineage>
</organism>
<name>A0A1G7PNC6_9BRAD</name>